<reference evidence="2 3" key="1">
    <citation type="journal article" date="2014" name="PLoS ONE">
        <title>Physiological and genomic features of a novel sulfur-oxidizing gammaproteobacterium belonging to a previously uncultivated symbiotic lineage isolated from a hydrothermal vent.</title>
        <authorList>
            <person name="Nunoura T."/>
            <person name="Takaki Y."/>
            <person name="Kazama H."/>
            <person name="Kakuta J."/>
            <person name="Shimamura S."/>
            <person name="Makita H."/>
            <person name="Hirai M."/>
            <person name="Miyazaki M."/>
            <person name="Takai K."/>
        </authorList>
    </citation>
    <scope>NUCLEOTIDE SEQUENCE [LARGE SCALE GENOMIC DNA]</scope>
    <source>
        <strain evidence="2 3">Hiromi1</strain>
    </source>
</reference>
<dbReference type="PROSITE" id="PS50846">
    <property type="entry name" value="HMA_2"/>
    <property type="match status" value="1"/>
</dbReference>
<evidence type="ECO:0000259" key="1">
    <source>
        <dbReference type="PROSITE" id="PS50846"/>
    </source>
</evidence>
<name>A0A7U6GIS0_9GAMM</name>
<protein>
    <recommendedName>
        <fullName evidence="1">HMA domain-containing protein</fullName>
    </recommendedName>
</protein>
<dbReference type="SUPFAM" id="SSF55008">
    <property type="entry name" value="HMA, heavy metal-associated domain"/>
    <property type="match status" value="1"/>
</dbReference>
<sequence>MNAKLKYAVQHPWEMARHLHLPTLVSATDAQQVRKALDEIQGIEDSVIDLTRRRLLVRYDVRQLDYMTLLGALENAGYPASSNLLDRICAKLYQYVDTNARENAKAPPPACCNKPPR</sequence>
<keyword evidence="3" id="KW-1185">Reference proteome</keyword>
<organism evidence="2 3">
    <name type="scientific">Thiolapillus brandeum</name>
    <dbReference type="NCBI Taxonomy" id="1076588"/>
    <lineage>
        <taxon>Bacteria</taxon>
        <taxon>Pseudomonadati</taxon>
        <taxon>Pseudomonadota</taxon>
        <taxon>Gammaproteobacteria</taxon>
        <taxon>Chromatiales</taxon>
        <taxon>Sedimenticolaceae</taxon>
        <taxon>Thiolapillus</taxon>
    </lineage>
</organism>
<dbReference type="InterPro" id="IPR036163">
    <property type="entry name" value="HMA_dom_sf"/>
</dbReference>
<dbReference type="InterPro" id="IPR006121">
    <property type="entry name" value="HMA_dom"/>
</dbReference>
<dbReference type="CDD" id="cd00371">
    <property type="entry name" value="HMA"/>
    <property type="match status" value="1"/>
</dbReference>
<dbReference type="EMBL" id="AP012273">
    <property type="protein sequence ID" value="BAO44384.1"/>
    <property type="molecule type" value="Genomic_DNA"/>
</dbReference>
<dbReference type="RefSeq" id="WP_041067127.1">
    <property type="nucleotide sequence ID" value="NZ_AP012273.1"/>
</dbReference>
<gene>
    <name evidence="2" type="ORF">TBH_C1461</name>
</gene>
<dbReference type="Pfam" id="PF00403">
    <property type="entry name" value="HMA"/>
    <property type="match status" value="1"/>
</dbReference>
<dbReference type="AlphaFoldDB" id="A0A7U6GIS0"/>
<evidence type="ECO:0000313" key="2">
    <source>
        <dbReference type="EMBL" id="BAO44384.1"/>
    </source>
</evidence>
<dbReference type="Proteomes" id="UP000031631">
    <property type="component" value="Chromosome"/>
</dbReference>
<dbReference type="KEGG" id="tbn:TBH_C1461"/>
<proteinExistence type="predicted"/>
<accession>A0A7U6GIS0</accession>
<dbReference type="OrthoDB" id="9814359at2"/>
<dbReference type="GO" id="GO:0046872">
    <property type="term" value="F:metal ion binding"/>
    <property type="evidence" value="ECO:0007669"/>
    <property type="project" value="InterPro"/>
</dbReference>
<evidence type="ECO:0000313" key="3">
    <source>
        <dbReference type="Proteomes" id="UP000031631"/>
    </source>
</evidence>
<feature type="domain" description="HMA" evidence="1">
    <location>
        <begin position="15"/>
        <end position="81"/>
    </location>
</feature>
<dbReference type="Gene3D" id="3.30.70.100">
    <property type="match status" value="1"/>
</dbReference>